<dbReference type="AlphaFoldDB" id="I1E356"/>
<evidence type="ECO:0000313" key="2">
    <source>
        <dbReference type="Proteomes" id="UP000004374"/>
    </source>
</evidence>
<evidence type="ECO:0000313" key="1">
    <source>
        <dbReference type="EMBL" id="GAB60734.1"/>
    </source>
</evidence>
<organism evidence="1 2">
    <name type="scientific">Rheinheimera nanhaiensis E407-8</name>
    <dbReference type="NCBI Taxonomy" id="562729"/>
    <lineage>
        <taxon>Bacteria</taxon>
        <taxon>Pseudomonadati</taxon>
        <taxon>Pseudomonadota</taxon>
        <taxon>Gammaproteobacteria</taxon>
        <taxon>Chromatiales</taxon>
        <taxon>Chromatiaceae</taxon>
        <taxon>Rheinheimera</taxon>
    </lineage>
</organism>
<name>I1E356_9GAMM</name>
<accession>I1E356</accession>
<keyword evidence="2" id="KW-1185">Reference proteome</keyword>
<protein>
    <submittedName>
        <fullName evidence="1">Uncharacterized protein</fullName>
    </submittedName>
</protein>
<proteinExistence type="predicted"/>
<dbReference type="STRING" id="562729.RNAN_3760"/>
<comment type="caution">
    <text evidence="1">The sequence shown here is derived from an EMBL/GenBank/DDBJ whole genome shotgun (WGS) entry which is preliminary data.</text>
</comment>
<reference evidence="1 2" key="1">
    <citation type="journal article" date="2012" name="J. Bacteriol.">
        <title>Genome Sequence of the Protease-Producing Bacterium Rheinheimera nanhaiensis E407-8T, Isolated from Deep-Sea Sediment of the South China Sea.</title>
        <authorList>
            <person name="Zhang X.-Y."/>
            <person name="Zhang Y.-J."/>
            <person name="Qin Q.-L."/>
            <person name="Xie B.-B."/>
            <person name="Chen X.-L."/>
            <person name="Zhou B.-C."/>
            <person name="Zhang Y.-Z."/>
        </authorList>
    </citation>
    <scope>NUCLEOTIDE SEQUENCE [LARGE SCALE GENOMIC DNA]</scope>
    <source>
        <strain evidence="1 2">E407-8</strain>
    </source>
</reference>
<sequence>MIIATNMETDQKVATAVSGAAGCTKNRRRRMLCFFMVQSYSLKCNKKAI</sequence>
<dbReference type="EMBL" id="BAFK01000040">
    <property type="protein sequence ID" value="GAB60734.1"/>
    <property type="molecule type" value="Genomic_DNA"/>
</dbReference>
<dbReference type="Proteomes" id="UP000004374">
    <property type="component" value="Unassembled WGS sequence"/>
</dbReference>
<gene>
    <name evidence="1" type="ORF">RNAN_3760</name>
</gene>